<keyword evidence="1" id="KW-0732">Signal</keyword>
<feature type="signal peptide" evidence="1">
    <location>
        <begin position="1"/>
        <end position="31"/>
    </location>
</feature>
<sequence>MTFDSNLSRRRLLGLAGTAAAAAAVGRFAWAADPHAHAAHAAHGAHGDDAQNFLRDAKSWALPAPRKLKLATNLNAICLAPVAVADSQGFFRNHNLEVEFVNFGNSTEVLLESLATGKADAATGMALRWLKALEQGFDVKLTAGTHGGCLRLIAQEGGPRSFEELKGKTIGVTDMASPDKNFFSLMLKRHGVDPVRDVTWRVYPIDLLGTALEKGEVQAASGSDPMMYRLRNQPGKRELSNNLVEEYANLSCCVVGVGGNLVRKERPVAAAVTHAILQAHAWAAQHPETVAQDFLKFAVNTNSEEINAILNEHTHAHYSVGKAFVDEIAVYARDLKAVEVLRASTDPRKFAESIHADVFG</sequence>
<dbReference type="SUPFAM" id="SSF53850">
    <property type="entry name" value="Periplasmic binding protein-like II"/>
    <property type="match status" value="1"/>
</dbReference>
<dbReference type="PANTHER" id="PTHR30024:SF21">
    <property type="entry name" value="ABC TRANSPORTER SUBSTRATE-BINDING PROTEIN"/>
    <property type="match status" value="1"/>
</dbReference>
<accession>C1DNA8</accession>
<dbReference type="Pfam" id="PF09084">
    <property type="entry name" value="NMT1"/>
    <property type="match status" value="1"/>
</dbReference>
<dbReference type="STRING" id="322710.Avin_31110"/>
<dbReference type="AlphaFoldDB" id="C1DNA8"/>
<proteinExistence type="predicted"/>
<dbReference type="OrthoDB" id="6545503at2"/>
<dbReference type="Proteomes" id="UP000002424">
    <property type="component" value="Chromosome"/>
</dbReference>
<dbReference type="HOGENOM" id="CLU_054373_1_0_6"/>
<feature type="domain" description="SsuA/THI5-like" evidence="2">
    <location>
        <begin position="80"/>
        <end position="289"/>
    </location>
</feature>
<dbReference type="EMBL" id="CP001157">
    <property type="protein sequence ID" value="ACO79275.1"/>
    <property type="molecule type" value="Genomic_DNA"/>
</dbReference>
<evidence type="ECO:0000256" key="1">
    <source>
        <dbReference type="SAM" id="SignalP"/>
    </source>
</evidence>
<dbReference type="PROSITE" id="PS51318">
    <property type="entry name" value="TAT"/>
    <property type="match status" value="1"/>
</dbReference>
<dbReference type="InterPro" id="IPR015168">
    <property type="entry name" value="SsuA/THI5"/>
</dbReference>
<dbReference type="PANTHER" id="PTHR30024">
    <property type="entry name" value="ALIPHATIC SULFONATES-BINDING PROTEIN-RELATED"/>
    <property type="match status" value="1"/>
</dbReference>
<evidence type="ECO:0000313" key="3">
    <source>
        <dbReference type="EMBL" id="ACO79275.1"/>
    </source>
</evidence>
<keyword evidence="4" id="KW-1185">Reference proteome</keyword>
<feature type="chain" id="PRO_5002906137" evidence="1">
    <location>
        <begin position="32"/>
        <end position="360"/>
    </location>
</feature>
<evidence type="ECO:0000259" key="2">
    <source>
        <dbReference type="Pfam" id="PF09084"/>
    </source>
</evidence>
<organism evidence="3 4">
    <name type="scientific">Azotobacter vinelandii (strain DJ / ATCC BAA-1303)</name>
    <dbReference type="NCBI Taxonomy" id="322710"/>
    <lineage>
        <taxon>Bacteria</taxon>
        <taxon>Pseudomonadati</taxon>
        <taxon>Pseudomonadota</taxon>
        <taxon>Gammaproteobacteria</taxon>
        <taxon>Pseudomonadales</taxon>
        <taxon>Pseudomonadaceae</taxon>
        <taxon>Azotobacter</taxon>
    </lineage>
</organism>
<dbReference type="KEGG" id="avn:Avin_31110"/>
<protein>
    <submittedName>
        <fullName evidence="3">ABC transporter substrate binding protein</fullName>
    </submittedName>
</protein>
<reference evidence="3 4" key="1">
    <citation type="journal article" date="2009" name="J. Bacteriol.">
        <title>Genome sequence of Azotobacter vinelandii, an obligate aerobe specialized to support diverse anaerobic metabolic processes.</title>
        <authorList>
            <person name="Setubal J.C."/>
            <person name="dos Santos P."/>
            <person name="Goldman B.S."/>
            <person name="Ertesvag H."/>
            <person name="Espin G."/>
            <person name="Rubio L.M."/>
            <person name="Valla S."/>
            <person name="Almeida N.F."/>
            <person name="Balasubramanian D."/>
            <person name="Cromes L."/>
            <person name="Curatti L."/>
            <person name="Du Z."/>
            <person name="Godsy E."/>
            <person name="Goodner B."/>
            <person name="Hellner-Burris K."/>
            <person name="Hernandez J.A."/>
            <person name="Houmiel K."/>
            <person name="Imperial J."/>
            <person name="Kennedy C."/>
            <person name="Larson T.J."/>
            <person name="Latreille P."/>
            <person name="Ligon L.S."/>
            <person name="Lu J."/>
            <person name="Maerk M."/>
            <person name="Miller N.M."/>
            <person name="Norton S."/>
            <person name="O'Carroll I.P."/>
            <person name="Paulsen I."/>
            <person name="Raulfs E.C."/>
            <person name="Roemer R."/>
            <person name="Rosser J."/>
            <person name="Segura D."/>
            <person name="Slater S."/>
            <person name="Stricklin S.L."/>
            <person name="Studholme D.J."/>
            <person name="Sun J."/>
            <person name="Viana C.J."/>
            <person name="Wallin E."/>
            <person name="Wang B."/>
            <person name="Wheeler C."/>
            <person name="Zhu H."/>
            <person name="Dean D.R."/>
            <person name="Dixon R."/>
            <person name="Wood D."/>
        </authorList>
    </citation>
    <scope>NUCLEOTIDE SEQUENCE [LARGE SCALE GENOMIC DNA]</scope>
    <source>
        <strain evidence="4">DJ / ATCC BAA-1303</strain>
    </source>
</reference>
<gene>
    <name evidence="3" type="ordered locus">Avin_31110</name>
</gene>
<dbReference type="GeneID" id="88186196"/>
<dbReference type="eggNOG" id="COG0715">
    <property type="taxonomic scope" value="Bacteria"/>
</dbReference>
<evidence type="ECO:0000313" key="4">
    <source>
        <dbReference type="Proteomes" id="UP000002424"/>
    </source>
</evidence>
<dbReference type="EnsemblBacteria" id="ACO79275">
    <property type="protein sequence ID" value="ACO79275"/>
    <property type="gene ID" value="Avin_31110"/>
</dbReference>
<name>C1DNA8_AZOVD</name>
<dbReference type="Gene3D" id="3.40.190.10">
    <property type="entry name" value="Periplasmic binding protein-like II"/>
    <property type="match status" value="2"/>
</dbReference>
<dbReference type="RefSeq" id="WP_012701660.1">
    <property type="nucleotide sequence ID" value="NC_012560.1"/>
</dbReference>
<dbReference type="InterPro" id="IPR006311">
    <property type="entry name" value="TAT_signal"/>
</dbReference>